<accession>A0ABU9HRJ4</accession>
<evidence type="ECO:0000313" key="2">
    <source>
        <dbReference type="EMBL" id="MEL1242788.1"/>
    </source>
</evidence>
<proteinExistence type="predicted"/>
<dbReference type="Pfam" id="PF18735">
    <property type="entry name" value="HEPN_RiboL-PSP"/>
    <property type="match status" value="1"/>
</dbReference>
<gene>
    <name evidence="2" type="ORF">AAEO56_00830</name>
</gene>
<reference evidence="2 3" key="1">
    <citation type="submission" date="2024-04" db="EMBL/GenBank/DDBJ databases">
        <title>Flavobacterium sp. DGU11 16S ribosomal RNA gene Genome sequencing and assembly.</title>
        <authorList>
            <person name="Park S."/>
        </authorList>
    </citation>
    <scope>NUCLEOTIDE SEQUENCE [LARGE SCALE GENOMIC DNA]</scope>
    <source>
        <strain evidence="2 3">DGU11</strain>
    </source>
</reference>
<sequence>MASLDALFITAKTITDDEIQSHFSKYLCVKVSGLLESYIKAQIGDYVDTTSSKATAKYVKKNFKNFTNIDYKKLCGFLESFDEKWKADLELVMEEEIISSLNTIIANRNNIAHGNNDSITMRIIEVHYGNLKLIISFLDDIIRR</sequence>
<evidence type="ECO:0000259" key="1">
    <source>
        <dbReference type="Pfam" id="PF18735"/>
    </source>
</evidence>
<dbReference type="Proteomes" id="UP001464555">
    <property type="component" value="Unassembled WGS sequence"/>
</dbReference>
<dbReference type="RefSeq" id="WP_341695113.1">
    <property type="nucleotide sequence ID" value="NZ_JBBYHR010000001.1"/>
</dbReference>
<evidence type="ECO:0000313" key="3">
    <source>
        <dbReference type="Proteomes" id="UP001464555"/>
    </source>
</evidence>
<protein>
    <submittedName>
        <fullName evidence="2">HEPN domain-containing protein</fullName>
    </submittedName>
</protein>
<comment type="caution">
    <text evidence="2">The sequence shown here is derived from an EMBL/GenBank/DDBJ whole genome shotgun (WGS) entry which is preliminary data.</text>
</comment>
<dbReference type="InterPro" id="IPR041519">
    <property type="entry name" value="HEPN_RiboL-PSP"/>
</dbReference>
<name>A0ABU9HRJ4_9FLAO</name>
<dbReference type="EMBL" id="JBBYHR010000001">
    <property type="protein sequence ID" value="MEL1242788.1"/>
    <property type="molecule type" value="Genomic_DNA"/>
</dbReference>
<feature type="domain" description="RiboL-PSP-HEPN" evidence="1">
    <location>
        <begin position="11"/>
        <end position="142"/>
    </location>
</feature>
<keyword evidence="3" id="KW-1185">Reference proteome</keyword>
<organism evidence="2 3">
    <name type="scientific">Flavobacterium arundinis</name>
    <dbReference type="NCBI Taxonomy" id="3139143"/>
    <lineage>
        <taxon>Bacteria</taxon>
        <taxon>Pseudomonadati</taxon>
        <taxon>Bacteroidota</taxon>
        <taxon>Flavobacteriia</taxon>
        <taxon>Flavobacteriales</taxon>
        <taxon>Flavobacteriaceae</taxon>
        <taxon>Flavobacterium</taxon>
    </lineage>
</organism>